<dbReference type="AlphaFoldDB" id="A0A9D1TYE9"/>
<proteinExistence type="predicted"/>
<protein>
    <submittedName>
        <fullName evidence="2">Uncharacterized protein</fullName>
    </submittedName>
</protein>
<organism evidence="2 3">
    <name type="scientific">Candidatus Rikenella faecigallinarum</name>
    <dbReference type="NCBI Taxonomy" id="2838745"/>
    <lineage>
        <taxon>Bacteria</taxon>
        <taxon>Pseudomonadati</taxon>
        <taxon>Bacteroidota</taxon>
        <taxon>Bacteroidia</taxon>
        <taxon>Bacteroidales</taxon>
        <taxon>Rikenellaceae</taxon>
        <taxon>Rikenella</taxon>
    </lineage>
</organism>
<sequence length="102" mass="11062">MNSTMNLLLRAAIAAAASDREKFVDKVSSIIEERAGTSPETAQQLAGGVNQLVDMLDQHLFFEQLSSMGGGSGDTQRLEEKIDRLTTAIDQLNANLEKIIGR</sequence>
<accession>A0A9D1TYE9</accession>
<gene>
    <name evidence="2" type="ORF">H9888_01690</name>
</gene>
<dbReference type="EMBL" id="DXHL01000007">
    <property type="protein sequence ID" value="HIW10189.1"/>
    <property type="molecule type" value="Genomic_DNA"/>
</dbReference>
<dbReference type="Proteomes" id="UP000823926">
    <property type="component" value="Unassembled WGS sequence"/>
</dbReference>
<name>A0A9D1TYE9_9BACT</name>
<reference evidence="2" key="2">
    <citation type="submission" date="2021-04" db="EMBL/GenBank/DDBJ databases">
        <authorList>
            <person name="Gilroy R."/>
        </authorList>
    </citation>
    <scope>NUCLEOTIDE SEQUENCE</scope>
    <source>
        <strain evidence="2">ChiBcec15-1070</strain>
    </source>
</reference>
<comment type="caution">
    <text evidence="2">The sequence shown here is derived from an EMBL/GenBank/DDBJ whole genome shotgun (WGS) entry which is preliminary data.</text>
</comment>
<keyword evidence="1" id="KW-0175">Coiled coil</keyword>
<evidence type="ECO:0000313" key="3">
    <source>
        <dbReference type="Proteomes" id="UP000823926"/>
    </source>
</evidence>
<evidence type="ECO:0000256" key="1">
    <source>
        <dbReference type="SAM" id="Coils"/>
    </source>
</evidence>
<reference evidence="2" key="1">
    <citation type="journal article" date="2021" name="PeerJ">
        <title>Extensive microbial diversity within the chicken gut microbiome revealed by metagenomics and culture.</title>
        <authorList>
            <person name="Gilroy R."/>
            <person name="Ravi A."/>
            <person name="Getino M."/>
            <person name="Pursley I."/>
            <person name="Horton D.L."/>
            <person name="Alikhan N.F."/>
            <person name="Baker D."/>
            <person name="Gharbi K."/>
            <person name="Hall N."/>
            <person name="Watson M."/>
            <person name="Adriaenssens E.M."/>
            <person name="Foster-Nyarko E."/>
            <person name="Jarju S."/>
            <person name="Secka A."/>
            <person name="Antonio M."/>
            <person name="Oren A."/>
            <person name="Chaudhuri R.R."/>
            <person name="La Ragione R."/>
            <person name="Hildebrand F."/>
            <person name="Pallen M.J."/>
        </authorList>
    </citation>
    <scope>NUCLEOTIDE SEQUENCE</scope>
    <source>
        <strain evidence="2">ChiBcec15-1070</strain>
    </source>
</reference>
<evidence type="ECO:0000313" key="2">
    <source>
        <dbReference type="EMBL" id="HIW10189.1"/>
    </source>
</evidence>
<feature type="coiled-coil region" evidence="1">
    <location>
        <begin position="75"/>
        <end position="102"/>
    </location>
</feature>